<evidence type="ECO:0000313" key="3">
    <source>
        <dbReference type="EMBL" id="KPM32792.1"/>
    </source>
</evidence>
<accession>A0A0P7ALL0</accession>
<dbReference type="AlphaFoldDB" id="A0A0P7ALL0"/>
<evidence type="ECO:0000313" key="4">
    <source>
        <dbReference type="Proteomes" id="UP000050280"/>
    </source>
</evidence>
<dbReference type="PROSITE" id="PS51257">
    <property type="entry name" value="PROKAR_LIPOPROTEIN"/>
    <property type="match status" value="1"/>
</dbReference>
<reference evidence="3 4" key="1">
    <citation type="submission" date="2015-09" db="EMBL/GenBank/DDBJ databases">
        <title>Genome sequence of the marine flavobacterium Croceitalea dokdonensis DOKDO 023 that contains proton- and sodium-pumping rhodopsins.</title>
        <authorList>
            <person name="Kwon S.-K."/>
            <person name="Lee H.K."/>
            <person name="Kwak M.-J."/>
            <person name="Kim J.F."/>
        </authorList>
    </citation>
    <scope>NUCLEOTIDE SEQUENCE [LARGE SCALE GENOMIC DNA]</scope>
    <source>
        <strain evidence="3 4">DOKDO 023</strain>
    </source>
</reference>
<dbReference type="RefSeq" id="WP_054558392.1">
    <property type="nucleotide sequence ID" value="NZ_LDJX01000002.1"/>
</dbReference>
<gene>
    <name evidence="3" type="ORF">I595_1219</name>
</gene>
<dbReference type="InterPro" id="IPR025381">
    <property type="entry name" value="DUF4296"/>
</dbReference>
<evidence type="ECO:0000259" key="2">
    <source>
        <dbReference type="Pfam" id="PF14129"/>
    </source>
</evidence>
<protein>
    <recommendedName>
        <fullName evidence="2">DUF4296 domain-containing protein</fullName>
    </recommendedName>
</protein>
<sequence>MRKVLSILLFIGVLACAEKVIEPPKDLIGEEKMTDILYDLALLNSIKSTNIQILEKHQIELMPYLFEKYDIDSIQFTESDLYYASVPLTYETIYKNVEARLESRIQEINAERERKKDSTDQARKAVKDSLLKVDSNKAPKSVAPLKK</sequence>
<proteinExistence type="predicted"/>
<dbReference type="STRING" id="1300341.I595_1219"/>
<evidence type="ECO:0000256" key="1">
    <source>
        <dbReference type="SAM" id="Coils"/>
    </source>
</evidence>
<keyword evidence="4" id="KW-1185">Reference proteome</keyword>
<comment type="caution">
    <text evidence="3">The sequence shown here is derived from an EMBL/GenBank/DDBJ whole genome shotgun (WGS) entry which is preliminary data.</text>
</comment>
<dbReference type="Pfam" id="PF14129">
    <property type="entry name" value="DUF4296"/>
    <property type="match status" value="1"/>
</dbReference>
<feature type="coiled-coil region" evidence="1">
    <location>
        <begin position="94"/>
        <end position="125"/>
    </location>
</feature>
<dbReference type="EMBL" id="LDJX01000002">
    <property type="protein sequence ID" value="KPM32792.1"/>
    <property type="molecule type" value="Genomic_DNA"/>
</dbReference>
<dbReference type="Proteomes" id="UP000050280">
    <property type="component" value="Unassembled WGS sequence"/>
</dbReference>
<feature type="domain" description="DUF4296" evidence="2">
    <location>
        <begin position="24"/>
        <end position="104"/>
    </location>
</feature>
<organism evidence="3 4">
    <name type="scientific">Croceitalea dokdonensis DOKDO 023</name>
    <dbReference type="NCBI Taxonomy" id="1300341"/>
    <lineage>
        <taxon>Bacteria</taxon>
        <taxon>Pseudomonadati</taxon>
        <taxon>Bacteroidota</taxon>
        <taxon>Flavobacteriia</taxon>
        <taxon>Flavobacteriales</taxon>
        <taxon>Flavobacteriaceae</taxon>
        <taxon>Croceitalea</taxon>
    </lineage>
</organism>
<name>A0A0P7ALL0_9FLAO</name>
<keyword evidence="1" id="KW-0175">Coiled coil</keyword>
<dbReference type="OrthoDB" id="1525222at2"/>